<name>A0A845LD06_HELGE</name>
<dbReference type="Proteomes" id="UP000471031">
    <property type="component" value="Unassembled WGS sequence"/>
</dbReference>
<dbReference type="Gene3D" id="3.40.50.2300">
    <property type="match status" value="1"/>
</dbReference>
<organism evidence="2 3">
    <name type="scientific">Heliomicrobium gestii</name>
    <name type="common">Heliobacterium gestii</name>
    <dbReference type="NCBI Taxonomy" id="2699"/>
    <lineage>
        <taxon>Bacteria</taxon>
        <taxon>Bacillati</taxon>
        <taxon>Bacillota</taxon>
        <taxon>Clostridia</taxon>
        <taxon>Eubacteriales</taxon>
        <taxon>Heliobacteriaceae</taxon>
        <taxon>Heliomicrobium</taxon>
    </lineage>
</organism>
<sequence>MAQVLTGKDETLQGRSGTNRSPATEGSDQSFGLFTAQSMEKTQSRGNQGVEVTQGILGTLRHEGTERTHRGILRALSLVVLLLPLLLLAGCRGTTTADDEGDYEITAGGYVPPLVGAILAPSHTPAEGGNGQISAALHSLKDHYGVTARAIASTDFLTPEEALRYFGENEARAVVIADPAFAGLLPAAQQKYPKTKYIYLGPPEERAQETRQASAYLAGALAGAMLPSGTVAVLTPPGETQTAAVERAIRAGMAEMGRNSGLIMTPVIAPADPAGTAGAGDAAAGTGSAAGNVAGVANPAGAGGSAASDDAAAAAASADLRIVLRSADTPPQPAGTRRSNNVIVLLQPNEVAPPGVWVIQGGVNSADLLPRLEAILSGKDGQTGALPIQWNIYQRPAGGTGEHQPLPEEIRTKLDPVLQKLARGEVKF</sequence>
<feature type="region of interest" description="Disordered" evidence="1">
    <location>
        <begin position="1"/>
        <end position="29"/>
    </location>
</feature>
<reference evidence="2 3" key="1">
    <citation type="submission" date="2020-01" db="EMBL/GenBank/DDBJ databases">
        <title>Whole genome sequence of Heliobacterium gestii DSM 11169.</title>
        <authorList>
            <person name="Kyndt J.A."/>
            <person name="Meyer T.E."/>
        </authorList>
    </citation>
    <scope>NUCLEOTIDE SEQUENCE [LARGE SCALE GENOMIC DNA]</scope>
    <source>
        <strain evidence="2 3">DSM 11169</strain>
    </source>
</reference>
<feature type="compositionally biased region" description="Polar residues" evidence="1">
    <location>
        <begin position="13"/>
        <end position="29"/>
    </location>
</feature>
<dbReference type="EMBL" id="WXEX01000019">
    <property type="protein sequence ID" value="MZP44542.1"/>
    <property type="molecule type" value="Genomic_DNA"/>
</dbReference>
<keyword evidence="3" id="KW-1185">Reference proteome</keyword>
<dbReference type="AlphaFoldDB" id="A0A845LD06"/>
<evidence type="ECO:0000256" key="1">
    <source>
        <dbReference type="SAM" id="MobiDB-lite"/>
    </source>
</evidence>
<dbReference type="OrthoDB" id="2080197at2"/>
<gene>
    <name evidence="2" type="ORF">GTO89_16035</name>
</gene>
<protein>
    <submittedName>
        <fullName evidence="2">Uncharacterized protein</fullName>
    </submittedName>
</protein>
<evidence type="ECO:0000313" key="3">
    <source>
        <dbReference type="Proteomes" id="UP000471031"/>
    </source>
</evidence>
<comment type="caution">
    <text evidence="2">The sequence shown here is derived from an EMBL/GenBank/DDBJ whole genome shotgun (WGS) entry which is preliminary data.</text>
</comment>
<proteinExistence type="predicted"/>
<accession>A0A845LD06</accession>
<evidence type="ECO:0000313" key="2">
    <source>
        <dbReference type="EMBL" id="MZP44542.1"/>
    </source>
</evidence>
<dbReference type="RefSeq" id="WP_161263111.1">
    <property type="nucleotide sequence ID" value="NZ_JAFBDC010000021.1"/>
</dbReference>